<dbReference type="AlphaFoldDB" id="A0A0G0X699"/>
<dbReference type="GO" id="GO:0016020">
    <property type="term" value="C:membrane"/>
    <property type="evidence" value="ECO:0007669"/>
    <property type="project" value="InterPro"/>
</dbReference>
<dbReference type="EMBL" id="LCAB01000007">
    <property type="protein sequence ID" value="KKR83147.1"/>
    <property type="molecule type" value="Genomic_DNA"/>
</dbReference>
<dbReference type="InterPro" id="IPR002825">
    <property type="entry name" value="Pept_S49_ser-pept_pro"/>
</dbReference>
<organism evidence="1 2">
    <name type="scientific">Candidatus Daviesbacteria bacterium GW2011_GWA2_40_9</name>
    <dbReference type="NCBI Taxonomy" id="1618424"/>
    <lineage>
        <taxon>Bacteria</taxon>
        <taxon>Candidatus Daviesiibacteriota</taxon>
    </lineage>
</organism>
<name>A0A0G0X699_9BACT</name>
<dbReference type="Pfam" id="PF01972">
    <property type="entry name" value="SDH_protease"/>
    <property type="match status" value="1"/>
</dbReference>
<proteinExistence type="predicted"/>
<sequence length="349" mass="39400">MAKADRLKLIASLEKARGSKVISYIGATRQGIGYEMSQLDIRIIYDHLYQIKKKEKIDLLINSFGGDVTFAWRLVHLIREFSSEFNVLIPLHAFSAATLIALGADSIVMLPGSCLGPTDPQSRNVFNPSEGASKLPIQVEDIASYINFLKEDFGLKSESSFVESLKLLSQSDNRIHPLALGASKRGSQLARRYAQDLLGLHMKKNSDKEKITKIVEMFSSKLLAHDHPINRDEAGKYGLKIKKEKPEIEGLIWELFNKYEVELQLDEFFSPITEFKKVQPNIPLSLGNQLQPKVEEISVELAVIESVEYTDVNSQVLQVQGLKFLDGSGNINENYSWITKKQDWERQTT</sequence>
<protein>
    <recommendedName>
        <fullName evidence="3">Serine protease</fullName>
    </recommendedName>
</protein>
<dbReference type="Proteomes" id="UP000034601">
    <property type="component" value="Unassembled WGS sequence"/>
</dbReference>
<dbReference type="Gene3D" id="3.90.226.10">
    <property type="entry name" value="2-enoyl-CoA Hydratase, Chain A, domain 1"/>
    <property type="match status" value="1"/>
</dbReference>
<reference evidence="1 2" key="1">
    <citation type="journal article" date="2015" name="Nature">
        <title>rRNA introns, odd ribosomes, and small enigmatic genomes across a large radiation of phyla.</title>
        <authorList>
            <person name="Brown C.T."/>
            <person name="Hug L.A."/>
            <person name="Thomas B.C."/>
            <person name="Sharon I."/>
            <person name="Castelle C.J."/>
            <person name="Singh A."/>
            <person name="Wilkins M.J."/>
            <person name="Williams K.H."/>
            <person name="Banfield J.F."/>
        </authorList>
    </citation>
    <scope>NUCLEOTIDE SEQUENCE [LARGE SCALE GENOMIC DNA]</scope>
</reference>
<dbReference type="PANTHER" id="PTHR35984">
    <property type="entry name" value="PERIPLASMIC SERINE PROTEASE"/>
    <property type="match status" value="1"/>
</dbReference>
<evidence type="ECO:0000313" key="2">
    <source>
        <dbReference type="Proteomes" id="UP000034601"/>
    </source>
</evidence>
<dbReference type="PANTHER" id="PTHR35984:SF1">
    <property type="entry name" value="PERIPLASMIC SERINE PROTEASE"/>
    <property type="match status" value="1"/>
</dbReference>
<comment type="caution">
    <text evidence="1">The sequence shown here is derived from an EMBL/GenBank/DDBJ whole genome shotgun (WGS) entry which is preliminary data.</text>
</comment>
<evidence type="ECO:0000313" key="1">
    <source>
        <dbReference type="EMBL" id="KKR83147.1"/>
    </source>
</evidence>
<dbReference type="InterPro" id="IPR029045">
    <property type="entry name" value="ClpP/crotonase-like_dom_sf"/>
</dbReference>
<evidence type="ECO:0008006" key="3">
    <source>
        <dbReference type="Google" id="ProtNLM"/>
    </source>
</evidence>
<gene>
    <name evidence="1" type="ORF">UU29_C0007G0017</name>
</gene>
<dbReference type="SUPFAM" id="SSF52096">
    <property type="entry name" value="ClpP/crotonase"/>
    <property type="match status" value="1"/>
</dbReference>
<accession>A0A0G0X699</accession>